<protein>
    <submittedName>
        <fullName evidence="2">Integrase family protein</fullName>
    </submittedName>
</protein>
<keyword evidence="1" id="KW-0238">DNA-binding</keyword>
<gene>
    <name evidence="2" type="ORF">LEA_14629</name>
</gene>
<comment type="caution">
    <text evidence="2">The sequence shown here is derived from an EMBL/GenBank/DDBJ whole genome shotgun (WGS) entry which is preliminary data.</text>
</comment>
<sequence>MVLMKLPNGYGSVVKLSGKRRKPYQVRKTVGWHYDEAKDKQVQDMITIGYAATRADGLQMLADYNNNPFDTKAAKMTFSDVYEEWSKRKFPTISESNVKGYTASYKSCEPLYNKIFKDIKLVDLQTVIDTCGKNFPTLKKIKVLFNQLFDYALKNDICNKDYSSFV</sequence>
<evidence type="ECO:0000256" key="1">
    <source>
        <dbReference type="ARBA" id="ARBA00023125"/>
    </source>
</evidence>
<organism evidence="2">
    <name type="scientific">human gut metagenome</name>
    <dbReference type="NCBI Taxonomy" id="408170"/>
    <lineage>
        <taxon>unclassified sequences</taxon>
        <taxon>metagenomes</taxon>
        <taxon>organismal metagenomes</taxon>
    </lineage>
</organism>
<accession>K1SSJ7</accession>
<name>K1SSJ7_9ZZZZ</name>
<proteinExistence type="predicted"/>
<dbReference type="Gene3D" id="1.10.150.130">
    <property type="match status" value="1"/>
</dbReference>
<dbReference type="EMBL" id="AJWY01009964">
    <property type="protein sequence ID" value="EKC56855.1"/>
    <property type="molecule type" value="Genomic_DNA"/>
</dbReference>
<dbReference type="GO" id="GO:0003677">
    <property type="term" value="F:DNA binding"/>
    <property type="evidence" value="ECO:0007669"/>
    <property type="project" value="UniProtKB-KW"/>
</dbReference>
<feature type="non-terminal residue" evidence="2">
    <location>
        <position position="166"/>
    </location>
</feature>
<dbReference type="InterPro" id="IPR010998">
    <property type="entry name" value="Integrase_recombinase_N"/>
</dbReference>
<dbReference type="SUPFAM" id="SSF56349">
    <property type="entry name" value="DNA breaking-rejoining enzymes"/>
    <property type="match status" value="1"/>
</dbReference>
<dbReference type="InterPro" id="IPR011010">
    <property type="entry name" value="DNA_brk_join_enz"/>
</dbReference>
<dbReference type="AlphaFoldDB" id="K1SSJ7"/>
<evidence type="ECO:0000313" key="2">
    <source>
        <dbReference type="EMBL" id="EKC56855.1"/>
    </source>
</evidence>
<reference evidence="2" key="1">
    <citation type="journal article" date="2013" name="Environ. Microbiol.">
        <title>Microbiota from the distal guts of lean and obese adolescents exhibit partial functional redundancy besides clear differences in community structure.</title>
        <authorList>
            <person name="Ferrer M."/>
            <person name="Ruiz A."/>
            <person name="Lanza F."/>
            <person name="Haange S.B."/>
            <person name="Oberbach A."/>
            <person name="Till H."/>
            <person name="Bargiela R."/>
            <person name="Campoy C."/>
            <person name="Segura M.T."/>
            <person name="Richter M."/>
            <person name="von Bergen M."/>
            <person name="Seifert J."/>
            <person name="Suarez A."/>
        </authorList>
    </citation>
    <scope>NUCLEOTIDE SEQUENCE</scope>
</reference>